<dbReference type="SUPFAM" id="SSF56726">
    <property type="entry name" value="DNA topoisomerase IV, alpha subunit"/>
    <property type="match status" value="1"/>
</dbReference>
<organism evidence="2 3">
    <name type="scientific">Anncaliia algerae PRA339</name>
    <dbReference type="NCBI Taxonomy" id="1288291"/>
    <lineage>
        <taxon>Eukaryota</taxon>
        <taxon>Fungi</taxon>
        <taxon>Fungi incertae sedis</taxon>
        <taxon>Microsporidia</taxon>
        <taxon>Tubulinosematoidea</taxon>
        <taxon>Tubulinosematidae</taxon>
        <taxon>Anncaliia</taxon>
    </lineage>
</organism>
<dbReference type="GO" id="GO:0005524">
    <property type="term" value="F:ATP binding"/>
    <property type="evidence" value="ECO:0007669"/>
    <property type="project" value="InterPro"/>
</dbReference>
<dbReference type="InterPro" id="IPR036078">
    <property type="entry name" value="Spo11/TopoVI_A_sf"/>
</dbReference>
<reference evidence="3" key="1">
    <citation type="submission" date="2013-02" db="EMBL/GenBank/DDBJ databases">
        <authorList>
            <consortium name="The Broad Institute Genome Sequencing Platform"/>
            <person name="Cuomo C."/>
            <person name="Becnel J."/>
            <person name="Sanscrainte N."/>
            <person name="Walker B."/>
            <person name="Young S.K."/>
            <person name="Zeng Q."/>
            <person name="Gargeya S."/>
            <person name="Fitzgerald M."/>
            <person name="Haas B."/>
            <person name="Abouelleil A."/>
            <person name="Alvarado L."/>
            <person name="Arachchi H.M."/>
            <person name="Berlin A.M."/>
            <person name="Chapman S.B."/>
            <person name="Dewar J."/>
            <person name="Goldberg J."/>
            <person name="Griggs A."/>
            <person name="Gujja S."/>
            <person name="Hansen M."/>
            <person name="Howarth C."/>
            <person name="Imamovic A."/>
            <person name="Larimer J."/>
            <person name="McCowan C."/>
            <person name="Murphy C."/>
            <person name="Neiman D."/>
            <person name="Pearson M."/>
            <person name="Priest M."/>
            <person name="Roberts A."/>
            <person name="Saif S."/>
            <person name="Shea T."/>
            <person name="Sisk P."/>
            <person name="Sykes S."/>
            <person name="Wortman J."/>
            <person name="Nusbaum C."/>
            <person name="Birren B."/>
        </authorList>
    </citation>
    <scope>NUCLEOTIDE SEQUENCE [LARGE SCALE GENOMIC DNA]</scope>
    <source>
        <strain evidence="3">PRA339</strain>
    </source>
</reference>
<keyword evidence="3" id="KW-1185">Reference proteome</keyword>
<dbReference type="GO" id="GO:0005694">
    <property type="term" value="C:chromosome"/>
    <property type="evidence" value="ECO:0007669"/>
    <property type="project" value="InterPro"/>
</dbReference>
<proteinExistence type="predicted"/>
<reference evidence="2 3" key="2">
    <citation type="submission" date="2014-03" db="EMBL/GenBank/DDBJ databases">
        <title>The Genome Sequence of Anncaliia algerae insect isolate PRA339.</title>
        <authorList>
            <consortium name="The Broad Institute Genome Sequencing Platform"/>
            <consortium name="The Broad Institute Genome Sequencing Center for Infectious Disease"/>
            <person name="Cuomo C."/>
            <person name="Becnel J."/>
            <person name="Sanscrainte N."/>
            <person name="Walker B."/>
            <person name="Young S.K."/>
            <person name="Zeng Q."/>
            <person name="Gargeya S."/>
            <person name="Fitzgerald M."/>
            <person name="Haas B."/>
            <person name="Abouelleil A."/>
            <person name="Alvarado L."/>
            <person name="Arachchi H.M."/>
            <person name="Berlin A.M."/>
            <person name="Chapman S.B."/>
            <person name="Dewar J."/>
            <person name="Goldberg J."/>
            <person name="Griggs A."/>
            <person name="Gujja S."/>
            <person name="Hansen M."/>
            <person name="Howarth C."/>
            <person name="Imamovic A."/>
            <person name="Larimer J."/>
            <person name="McCowan C."/>
            <person name="Murphy C."/>
            <person name="Neiman D."/>
            <person name="Pearson M."/>
            <person name="Priest M."/>
            <person name="Roberts A."/>
            <person name="Saif S."/>
            <person name="Shea T."/>
            <person name="Sisk P."/>
            <person name="Sykes S."/>
            <person name="Wortman J."/>
            <person name="Nusbaum C."/>
            <person name="Birren B."/>
        </authorList>
    </citation>
    <scope>NUCLEOTIDE SEQUENCE [LARGE SCALE GENOMIC DNA]</scope>
    <source>
        <strain evidence="2 3">PRA339</strain>
    </source>
</reference>
<dbReference type="Proteomes" id="UP000030655">
    <property type="component" value="Unassembled WGS sequence"/>
</dbReference>
<dbReference type="VEuPathDB" id="MicrosporidiaDB:H312_01085"/>
<evidence type="ECO:0000259" key="1">
    <source>
        <dbReference type="Pfam" id="PF04406"/>
    </source>
</evidence>
<dbReference type="OrthoDB" id="5377392at2759"/>
<dbReference type="InterPro" id="IPR013049">
    <property type="entry name" value="Spo11/TopoVI_A_N"/>
</dbReference>
<evidence type="ECO:0000313" key="2">
    <source>
        <dbReference type="EMBL" id="KCZ81507.1"/>
    </source>
</evidence>
<sequence length="127" mass="14939">MHKLIDFIRSDTRKILNSNLTLSKIQKIYFYSLIIEMIGKNIFRTKRELFYMAVPLFKTQTTVDKLVKNITLDFPMVTNLIKPSLKGLYCGKVDFYYNEVVMSNYNKIDFIPDLTSIDKVKFSDKFG</sequence>
<accession>A0A059F336</accession>
<dbReference type="HOGENOM" id="CLU_037229_4_1_1"/>
<dbReference type="Pfam" id="PF04406">
    <property type="entry name" value="TP6A_N"/>
    <property type="match status" value="1"/>
</dbReference>
<evidence type="ECO:0000313" key="3">
    <source>
        <dbReference type="Proteomes" id="UP000030655"/>
    </source>
</evidence>
<dbReference type="InterPro" id="IPR036388">
    <property type="entry name" value="WH-like_DNA-bd_sf"/>
</dbReference>
<dbReference type="GO" id="GO:0006259">
    <property type="term" value="P:DNA metabolic process"/>
    <property type="evidence" value="ECO:0007669"/>
    <property type="project" value="InterPro"/>
</dbReference>
<dbReference type="GO" id="GO:0003824">
    <property type="term" value="F:catalytic activity"/>
    <property type="evidence" value="ECO:0007669"/>
    <property type="project" value="InterPro"/>
</dbReference>
<dbReference type="EMBL" id="KK365141">
    <property type="protein sequence ID" value="KCZ81507.1"/>
    <property type="molecule type" value="Genomic_DNA"/>
</dbReference>
<dbReference type="GO" id="GO:0003677">
    <property type="term" value="F:DNA binding"/>
    <property type="evidence" value="ECO:0007669"/>
    <property type="project" value="InterPro"/>
</dbReference>
<protein>
    <recommendedName>
        <fullName evidence="1">Spo11/DNA topoisomerase VI subunit A N-terminal domain-containing protein</fullName>
    </recommendedName>
</protein>
<gene>
    <name evidence="2" type="ORF">H312_01085</name>
</gene>
<feature type="domain" description="Spo11/DNA topoisomerase VI subunit A N-terminal" evidence="1">
    <location>
        <begin position="28"/>
        <end position="71"/>
    </location>
</feature>
<name>A0A059F336_9MICR</name>
<dbReference type="Gene3D" id="1.10.10.10">
    <property type="entry name" value="Winged helix-like DNA-binding domain superfamily/Winged helix DNA-binding domain"/>
    <property type="match status" value="1"/>
</dbReference>
<dbReference type="AlphaFoldDB" id="A0A059F336"/>